<evidence type="ECO:0000313" key="3">
    <source>
        <dbReference type="EMBL" id="KAA6334822.1"/>
    </source>
</evidence>
<dbReference type="InterPro" id="IPR027417">
    <property type="entry name" value="P-loop_NTPase"/>
</dbReference>
<dbReference type="Pfam" id="PF17857">
    <property type="entry name" value="AAA_lid_1"/>
    <property type="match status" value="1"/>
</dbReference>
<name>A0A5J4RMN6_9EUKA</name>
<dbReference type="Gene3D" id="1.20.920.30">
    <property type="match status" value="1"/>
</dbReference>
<dbReference type="GO" id="GO:0045505">
    <property type="term" value="F:dynein intermediate chain binding"/>
    <property type="evidence" value="ECO:0007669"/>
    <property type="project" value="InterPro"/>
</dbReference>
<evidence type="ECO:0000259" key="1">
    <source>
        <dbReference type="Pfam" id="PF12780"/>
    </source>
</evidence>
<dbReference type="GO" id="GO:0030286">
    <property type="term" value="C:dynein complex"/>
    <property type="evidence" value="ECO:0007669"/>
    <property type="project" value="InterPro"/>
</dbReference>
<feature type="domain" description="Dynein heavy chain 3 AAA+ lid" evidence="2">
    <location>
        <begin position="22"/>
        <end position="76"/>
    </location>
</feature>
<dbReference type="Gene3D" id="3.40.50.300">
    <property type="entry name" value="P-loop containing nucleotide triphosphate hydrolases"/>
    <property type="match status" value="1"/>
</dbReference>
<dbReference type="OrthoDB" id="447173at2759"/>
<dbReference type="InterPro" id="IPR026983">
    <property type="entry name" value="DHC"/>
</dbReference>
<dbReference type="InterPro" id="IPR041589">
    <property type="entry name" value="DNAH3_AAA_lid_1"/>
</dbReference>
<gene>
    <name evidence="3" type="ORF">EZS28_053025</name>
</gene>
<feature type="domain" description="Dynein heavy chain AAA module D4" evidence="1">
    <location>
        <begin position="157"/>
        <end position="207"/>
    </location>
</feature>
<comment type="caution">
    <text evidence="3">The sequence shown here is derived from an EMBL/GenBank/DDBJ whole genome shotgun (WGS) entry which is preliminary data.</text>
</comment>
<protein>
    <submittedName>
        <fullName evidence="3">Putative dynein heavy chain</fullName>
    </submittedName>
</protein>
<accession>A0A5J4RMN6</accession>
<dbReference type="Pfam" id="PF12780">
    <property type="entry name" value="AAA_8"/>
    <property type="match status" value="1"/>
</dbReference>
<feature type="non-terminal residue" evidence="3">
    <location>
        <position position="207"/>
    </location>
</feature>
<dbReference type="PANTHER" id="PTHR22878">
    <property type="entry name" value="DYNEIN HEAVY CHAIN 6, AXONEMAL-LIKE-RELATED"/>
    <property type="match status" value="1"/>
</dbReference>
<dbReference type="EMBL" id="SNRW01041908">
    <property type="protein sequence ID" value="KAA6334822.1"/>
    <property type="molecule type" value="Genomic_DNA"/>
</dbReference>
<dbReference type="InterPro" id="IPR024317">
    <property type="entry name" value="Dynein_heavy_chain_D4_dom"/>
</dbReference>
<feature type="non-terminal residue" evidence="3">
    <location>
        <position position="1"/>
    </location>
</feature>
<organism evidence="3 4">
    <name type="scientific">Streblomastix strix</name>
    <dbReference type="NCBI Taxonomy" id="222440"/>
    <lineage>
        <taxon>Eukaryota</taxon>
        <taxon>Metamonada</taxon>
        <taxon>Preaxostyla</taxon>
        <taxon>Oxymonadida</taxon>
        <taxon>Streblomastigidae</taxon>
        <taxon>Streblomastix</taxon>
    </lineage>
</organism>
<evidence type="ECO:0000259" key="2">
    <source>
        <dbReference type="Pfam" id="PF17857"/>
    </source>
</evidence>
<reference evidence="3 4" key="1">
    <citation type="submission" date="2019-03" db="EMBL/GenBank/DDBJ databases">
        <title>Single cell metagenomics reveals metabolic interactions within the superorganism composed of flagellate Streblomastix strix and complex community of Bacteroidetes bacteria on its surface.</title>
        <authorList>
            <person name="Treitli S.C."/>
            <person name="Kolisko M."/>
            <person name="Husnik F."/>
            <person name="Keeling P."/>
            <person name="Hampl V."/>
        </authorList>
    </citation>
    <scope>NUCLEOTIDE SEQUENCE [LARGE SCALE GENOMIC DNA]</scope>
    <source>
        <strain evidence="3">ST1C</strain>
    </source>
</reference>
<dbReference type="GO" id="GO:0007018">
    <property type="term" value="P:microtubule-based movement"/>
    <property type="evidence" value="ECO:0007669"/>
    <property type="project" value="InterPro"/>
</dbReference>
<sequence length="207" mass="23827">IIVGFLSNQKPSLPATVQELAQPLVDPSVELYHKASSTVAKLWTHEGYRVFRDRLIDNADRNAFDQVISDVQRDFFIYPKEPLSEPFVIEELPNQLVFADFPERPAQPQIYKEFKMDDELSRILMDHLDDYNLTSQKPMHLILFDDAILHLAQIARSGRQSLIRLAALIANCKLQTVEVIKSYGQMVFREDLKKSLRVAGEKKQQCV</sequence>
<dbReference type="GO" id="GO:0051959">
    <property type="term" value="F:dynein light intermediate chain binding"/>
    <property type="evidence" value="ECO:0007669"/>
    <property type="project" value="InterPro"/>
</dbReference>
<dbReference type="Proteomes" id="UP000324800">
    <property type="component" value="Unassembled WGS sequence"/>
</dbReference>
<evidence type="ECO:0000313" key="4">
    <source>
        <dbReference type="Proteomes" id="UP000324800"/>
    </source>
</evidence>
<dbReference type="AlphaFoldDB" id="A0A5J4RMN6"/>
<proteinExistence type="predicted"/>